<dbReference type="Proteomes" id="UP000053676">
    <property type="component" value="Unassembled WGS sequence"/>
</dbReference>
<dbReference type="AlphaFoldDB" id="W2T853"/>
<organism evidence="1 2">
    <name type="scientific">Necator americanus</name>
    <name type="common">Human hookworm</name>
    <dbReference type="NCBI Taxonomy" id="51031"/>
    <lineage>
        <taxon>Eukaryota</taxon>
        <taxon>Metazoa</taxon>
        <taxon>Ecdysozoa</taxon>
        <taxon>Nematoda</taxon>
        <taxon>Chromadorea</taxon>
        <taxon>Rhabditida</taxon>
        <taxon>Rhabditina</taxon>
        <taxon>Rhabditomorpha</taxon>
        <taxon>Strongyloidea</taxon>
        <taxon>Ancylostomatidae</taxon>
        <taxon>Bunostominae</taxon>
        <taxon>Necator</taxon>
    </lineage>
</organism>
<evidence type="ECO:0000313" key="1">
    <source>
        <dbReference type="EMBL" id="ETN77774.1"/>
    </source>
</evidence>
<name>W2T853_NECAM</name>
<keyword evidence="2" id="KW-1185">Reference proteome</keyword>
<reference evidence="2" key="1">
    <citation type="journal article" date="2014" name="Nat. Genet.">
        <title>Genome of the human hookworm Necator americanus.</title>
        <authorList>
            <person name="Tang Y.T."/>
            <person name="Gao X."/>
            <person name="Rosa B.A."/>
            <person name="Abubucker S."/>
            <person name="Hallsworth-Pepin K."/>
            <person name="Martin J."/>
            <person name="Tyagi R."/>
            <person name="Heizer E."/>
            <person name="Zhang X."/>
            <person name="Bhonagiri-Palsikar V."/>
            <person name="Minx P."/>
            <person name="Warren W.C."/>
            <person name="Wang Q."/>
            <person name="Zhan B."/>
            <person name="Hotez P.J."/>
            <person name="Sternberg P.W."/>
            <person name="Dougall A."/>
            <person name="Gaze S.T."/>
            <person name="Mulvenna J."/>
            <person name="Sotillo J."/>
            <person name="Ranganathan S."/>
            <person name="Rabelo E.M."/>
            <person name="Wilson R.K."/>
            <person name="Felgner P.L."/>
            <person name="Bethony J."/>
            <person name="Hawdon J.M."/>
            <person name="Gasser R.B."/>
            <person name="Loukas A."/>
            <person name="Mitreva M."/>
        </authorList>
    </citation>
    <scope>NUCLEOTIDE SEQUENCE [LARGE SCALE GENOMIC DNA]</scope>
</reference>
<sequence length="69" mass="7861">MILASVKRAVQERANLSLKSLHDDEDEPMVVAGCVVESYLTAQQEKFFSEEIPLEIRSDVIRTRIKLTL</sequence>
<dbReference type="KEGG" id="nai:NECAME_10814"/>
<gene>
    <name evidence="1" type="ORF">NECAME_10814</name>
</gene>
<accession>W2T853</accession>
<proteinExistence type="predicted"/>
<protein>
    <submittedName>
        <fullName evidence="1">Uncharacterized protein</fullName>
    </submittedName>
</protein>
<dbReference type="EMBL" id="KI660152">
    <property type="protein sequence ID" value="ETN77774.1"/>
    <property type="molecule type" value="Genomic_DNA"/>
</dbReference>
<evidence type="ECO:0000313" key="2">
    <source>
        <dbReference type="Proteomes" id="UP000053676"/>
    </source>
</evidence>